<dbReference type="GO" id="GO:0009507">
    <property type="term" value="C:chloroplast"/>
    <property type="evidence" value="ECO:0007669"/>
    <property type="project" value="UniProtKB-SubCell"/>
</dbReference>
<accession>A0A3L6EYN3</accession>
<keyword evidence="7 10" id="KW-0687">Ribonucleoprotein</keyword>
<dbReference type="InterPro" id="IPR050502">
    <property type="entry name" value="Euk_RNA-bind_prot"/>
</dbReference>
<feature type="domain" description="RRM" evidence="9">
    <location>
        <begin position="108"/>
        <end position="195"/>
    </location>
</feature>
<keyword evidence="4" id="KW-0507">mRNA processing</keyword>
<evidence type="ECO:0000256" key="6">
    <source>
        <dbReference type="ARBA" id="ARBA00022884"/>
    </source>
</evidence>
<dbReference type="InterPro" id="IPR000504">
    <property type="entry name" value="RRM_dom"/>
</dbReference>
<evidence type="ECO:0000259" key="9">
    <source>
        <dbReference type="PROSITE" id="PS50102"/>
    </source>
</evidence>
<dbReference type="InterPro" id="IPR048289">
    <property type="entry name" value="RRM2_NsCP33-like"/>
</dbReference>
<comment type="subcellular location">
    <subcellularLocation>
        <location evidence="1">Plastid</location>
        <location evidence="1">Chloroplast</location>
    </subcellularLocation>
</comment>
<dbReference type="SMART" id="SM00360">
    <property type="entry name" value="RRM"/>
    <property type="match status" value="2"/>
</dbReference>
<dbReference type="SUPFAM" id="SSF54928">
    <property type="entry name" value="RNA-binding domain, RBD"/>
    <property type="match status" value="1"/>
</dbReference>
<dbReference type="PANTHER" id="PTHR48025:SF2">
    <property type="entry name" value="OS08G0557100 PROTEIN"/>
    <property type="match status" value="1"/>
</dbReference>
<evidence type="ECO:0000256" key="3">
    <source>
        <dbReference type="ARBA" id="ARBA00022640"/>
    </source>
</evidence>
<organism evidence="10 11">
    <name type="scientific">Zea mays</name>
    <name type="common">Maize</name>
    <dbReference type="NCBI Taxonomy" id="4577"/>
    <lineage>
        <taxon>Eukaryota</taxon>
        <taxon>Viridiplantae</taxon>
        <taxon>Streptophyta</taxon>
        <taxon>Embryophyta</taxon>
        <taxon>Tracheophyta</taxon>
        <taxon>Spermatophyta</taxon>
        <taxon>Magnoliopsida</taxon>
        <taxon>Liliopsida</taxon>
        <taxon>Poales</taxon>
        <taxon>Poaceae</taxon>
        <taxon>PACMAD clade</taxon>
        <taxon>Panicoideae</taxon>
        <taxon>Andropogonodae</taxon>
        <taxon>Andropogoneae</taxon>
        <taxon>Tripsacinae</taxon>
        <taxon>Zea</taxon>
    </lineage>
</organism>
<dbReference type="Gene3D" id="3.30.70.330">
    <property type="match status" value="2"/>
</dbReference>
<keyword evidence="2" id="KW-0150">Chloroplast</keyword>
<keyword evidence="5" id="KW-0677">Repeat</keyword>
<dbReference type="PROSITE" id="PS50102">
    <property type="entry name" value="RRM"/>
    <property type="match status" value="2"/>
</dbReference>
<evidence type="ECO:0000256" key="4">
    <source>
        <dbReference type="ARBA" id="ARBA00022664"/>
    </source>
</evidence>
<dbReference type="AlphaFoldDB" id="A0A3L6EYN3"/>
<protein>
    <submittedName>
        <fullName evidence="10">Ribonucleoprotein, chloroplastic</fullName>
    </submittedName>
</protein>
<evidence type="ECO:0000256" key="7">
    <source>
        <dbReference type="ARBA" id="ARBA00023274"/>
    </source>
</evidence>
<dbReference type="ExpressionAtlas" id="A0A3L6EYN3">
    <property type="expression patterns" value="baseline and differential"/>
</dbReference>
<dbReference type="InterPro" id="IPR035979">
    <property type="entry name" value="RBD_domain_sf"/>
</dbReference>
<evidence type="ECO:0000313" key="11">
    <source>
        <dbReference type="Proteomes" id="UP000251960"/>
    </source>
</evidence>
<evidence type="ECO:0000256" key="2">
    <source>
        <dbReference type="ARBA" id="ARBA00022528"/>
    </source>
</evidence>
<evidence type="ECO:0000256" key="8">
    <source>
        <dbReference type="PROSITE-ProRule" id="PRU00176"/>
    </source>
</evidence>
<keyword evidence="3" id="KW-0934">Plastid</keyword>
<dbReference type="Proteomes" id="UP000251960">
    <property type="component" value="Chromosome 4"/>
</dbReference>
<gene>
    <name evidence="10" type="primary">ROC3_0</name>
    <name evidence="10" type="ORF">Zm00014a_036411</name>
</gene>
<dbReference type="GO" id="GO:0006397">
    <property type="term" value="P:mRNA processing"/>
    <property type="evidence" value="ECO:0007669"/>
    <property type="project" value="UniProtKB-KW"/>
</dbReference>
<comment type="caution">
    <text evidence="10">The sequence shown here is derived from an EMBL/GenBank/DDBJ whole genome shotgun (WGS) entry which is preliminary data.</text>
</comment>
<name>A0A3L6EYN3_MAIZE</name>
<dbReference type="GO" id="GO:0003723">
    <property type="term" value="F:RNA binding"/>
    <property type="evidence" value="ECO:0007669"/>
    <property type="project" value="UniProtKB-UniRule"/>
</dbReference>
<reference evidence="10 11" key="1">
    <citation type="journal article" date="2018" name="Nat. Genet.">
        <title>Extensive intraspecific gene order and gene structural variations between Mo17 and other maize genomes.</title>
        <authorList>
            <person name="Sun S."/>
            <person name="Zhou Y."/>
            <person name="Chen J."/>
            <person name="Shi J."/>
            <person name="Zhao H."/>
            <person name="Zhao H."/>
            <person name="Song W."/>
            <person name="Zhang M."/>
            <person name="Cui Y."/>
            <person name="Dong X."/>
            <person name="Liu H."/>
            <person name="Ma X."/>
            <person name="Jiao Y."/>
            <person name="Wang B."/>
            <person name="Wei X."/>
            <person name="Stein J.C."/>
            <person name="Glaubitz J.C."/>
            <person name="Lu F."/>
            <person name="Yu G."/>
            <person name="Liang C."/>
            <person name="Fengler K."/>
            <person name="Li B."/>
            <person name="Rafalski A."/>
            <person name="Schnable P.S."/>
            <person name="Ware D.H."/>
            <person name="Buckler E.S."/>
            <person name="Lai J."/>
        </authorList>
    </citation>
    <scope>NUCLEOTIDE SEQUENCE [LARGE SCALE GENOMIC DNA]</scope>
    <source>
        <strain evidence="11">cv. Missouri 17</strain>
        <tissue evidence="10">Seedling</tissue>
    </source>
</reference>
<keyword evidence="6 8" id="KW-0694">RNA-binding</keyword>
<dbReference type="PANTHER" id="PTHR48025">
    <property type="entry name" value="OS02G0815200 PROTEIN"/>
    <property type="match status" value="1"/>
</dbReference>
<dbReference type="GO" id="GO:1990904">
    <property type="term" value="C:ribonucleoprotein complex"/>
    <property type="evidence" value="ECO:0007669"/>
    <property type="project" value="UniProtKB-KW"/>
</dbReference>
<sequence>MATMSLRSLAMAMADTALPPAHKLLPTVSLPLLSSSTRAAPLLLFARRRLPLAPLVTSSDAVEAKSADEEEEKAGEPVDMEAGEFEEVLASGGEGEGQYAAVEPPEEAKVYVGNLPYDVDSEGLAQIFDQAGVVEVAEVVIVLGQAHVIYNRETGQSRGFGFVTMSTVEEADKAIEMFNRYDISGRLLNVNRASSRGTRMERPQRQFAPAFRAYVGNLPWQVDDSRLVQLFSEHGEVVDAKVVYDRETGRSRGFGFVSMVSKEELNDAISALDGQVKVLHSEPKKFFSSEIPSHKELDGRPLRVNVAAERPQRGF</sequence>
<dbReference type="CDD" id="cd21608">
    <property type="entry name" value="RRM2_NsCP33_like"/>
    <property type="match status" value="1"/>
</dbReference>
<dbReference type="EMBL" id="NCVQ01000005">
    <property type="protein sequence ID" value="PWZ25708.1"/>
    <property type="molecule type" value="Genomic_DNA"/>
</dbReference>
<evidence type="ECO:0000256" key="5">
    <source>
        <dbReference type="ARBA" id="ARBA00022737"/>
    </source>
</evidence>
<dbReference type="InterPro" id="IPR012677">
    <property type="entry name" value="Nucleotide-bd_a/b_plait_sf"/>
</dbReference>
<dbReference type="Pfam" id="PF00076">
    <property type="entry name" value="RRM_1"/>
    <property type="match status" value="2"/>
</dbReference>
<feature type="domain" description="RRM" evidence="9">
    <location>
        <begin position="211"/>
        <end position="309"/>
    </location>
</feature>
<proteinExistence type="predicted"/>
<evidence type="ECO:0000313" key="10">
    <source>
        <dbReference type="EMBL" id="PWZ25708.1"/>
    </source>
</evidence>
<evidence type="ECO:0000256" key="1">
    <source>
        <dbReference type="ARBA" id="ARBA00004229"/>
    </source>
</evidence>